<dbReference type="EMBL" id="CP034170">
    <property type="protein sequence ID" value="AZI57473.1"/>
    <property type="molecule type" value="Genomic_DNA"/>
</dbReference>
<dbReference type="Pfam" id="PF01370">
    <property type="entry name" value="Epimerase"/>
    <property type="match status" value="1"/>
</dbReference>
<dbReference type="RefSeq" id="WP_124798158.1">
    <property type="nucleotide sequence ID" value="NZ_CP034170.1"/>
</dbReference>
<dbReference type="Proteomes" id="UP000268084">
    <property type="component" value="Chromosome"/>
</dbReference>
<dbReference type="InterPro" id="IPR001509">
    <property type="entry name" value="Epimerase_deHydtase"/>
</dbReference>
<evidence type="ECO:0000259" key="2">
    <source>
        <dbReference type="Pfam" id="PF08338"/>
    </source>
</evidence>
<dbReference type="OrthoDB" id="9801773at2"/>
<protein>
    <submittedName>
        <fullName evidence="3">DUF1731 domain-containing protein</fullName>
    </submittedName>
</protein>
<feature type="domain" description="NAD-dependent epimerase/dehydratase" evidence="1">
    <location>
        <begin position="3"/>
        <end position="214"/>
    </location>
</feature>
<accession>A0A3G8ZJM7</accession>
<dbReference type="Pfam" id="PF08338">
    <property type="entry name" value="DUF1731"/>
    <property type="match status" value="1"/>
</dbReference>
<evidence type="ECO:0000313" key="3">
    <source>
        <dbReference type="EMBL" id="AZI57473.1"/>
    </source>
</evidence>
<dbReference type="AlphaFoldDB" id="A0A3G8ZJM7"/>
<name>A0A3G8ZJM7_9ACTN</name>
<sequence length="306" mass="32758">MRVIIAGGSGFLGRQLARRCVDAGHDVIILTRTVNPAVPFKQLEWDGKTLGQWTEALTEIGPVAVANLAGKLVDCRPTASNIAALRTSRVDATRVLVLASQLRKEPVSHWLQASTTAIYSDAGELHLDELSDLPSPGLPQMTGVAAAWEAALEGANTTSKTILRTSIVLAQGCPAWDRLTLLVRWGVGGTVGRGQQWTSWIHIEDWLRIAMVALGLDPQLAAPQGVVVASSPHPVRNRELMATLRSHLGRRGIPTPSALVTLGAIVLRTDPALALTGRFVTSTVLKDAGFTFRYPDLDTAVTHILG</sequence>
<dbReference type="Gene3D" id="3.40.50.720">
    <property type="entry name" value="NAD(P)-binding Rossmann-like Domain"/>
    <property type="match status" value="1"/>
</dbReference>
<reference evidence="3 4" key="1">
    <citation type="submission" date="2018-11" db="EMBL/GenBank/DDBJ databases">
        <authorList>
            <person name="Da X."/>
        </authorList>
    </citation>
    <scope>NUCLEOTIDE SEQUENCE [LARGE SCALE GENOMIC DNA]</scope>
    <source>
        <strain evidence="3 4">S14-144</strain>
    </source>
</reference>
<dbReference type="SUPFAM" id="SSF51735">
    <property type="entry name" value="NAD(P)-binding Rossmann-fold domains"/>
    <property type="match status" value="1"/>
</dbReference>
<evidence type="ECO:0000313" key="4">
    <source>
        <dbReference type="Proteomes" id="UP000268084"/>
    </source>
</evidence>
<keyword evidence="4" id="KW-1185">Reference proteome</keyword>
<feature type="domain" description="DUF1731" evidence="2">
    <location>
        <begin position="266"/>
        <end position="304"/>
    </location>
</feature>
<dbReference type="PANTHER" id="PTHR11092:SF0">
    <property type="entry name" value="EPIMERASE FAMILY PROTEIN SDR39U1"/>
    <property type="match status" value="1"/>
</dbReference>
<dbReference type="InterPro" id="IPR036291">
    <property type="entry name" value="NAD(P)-bd_dom_sf"/>
</dbReference>
<organism evidence="3 4">
    <name type="scientific">Nakamurella antarctica</name>
    <dbReference type="NCBI Taxonomy" id="1902245"/>
    <lineage>
        <taxon>Bacteria</taxon>
        <taxon>Bacillati</taxon>
        <taxon>Actinomycetota</taxon>
        <taxon>Actinomycetes</taxon>
        <taxon>Nakamurellales</taxon>
        <taxon>Nakamurellaceae</taxon>
        <taxon>Nakamurella</taxon>
    </lineage>
</organism>
<dbReference type="InterPro" id="IPR013549">
    <property type="entry name" value="DUF1731"/>
</dbReference>
<proteinExistence type="predicted"/>
<dbReference type="KEGG" id="nak:EH165_04150"/>
<reference evidence="3 4" key="2">
    <citation type="submission" date="2018-12" db="EMBL/GenBank/DDBJ databases">
        <title>Nakamurella antarcticus sp. nov., isolated from Antarctica South Shetland Islands soil.</title>
        <authorList>
            <person name="Peng F."/>
        </authorList>
    </citation>
    <scope>NUCLEOTIDE SEQUENCE [LARGE SCALE GENOMIC DNA]</scope>
    <source>
        <strain evidence="3 4">S14-144</strain>
    </source>
</reference>
<dbReference type="PANTHER" id="PTHR11092">
    <property type="entry name" value="SUGAR NUCLEOTIDE EPIMERASE RELATED"/>
    <property type="match status" value="1"/>
</dbReference>
<gene>
    <name evidence="3" type="ORF">EH165_04150</name>
</gene>
<evidence type="ECO:0000259" key="1">
    <source>
        <dbReference type="Pfam" id="PF01370"/>
    </source>
</evidence>